<sequence>MIGRHRADDDSTDPSALAATAPIADLADWERIWRETDPDAWLAPLLSGGTRVERAMTRTMRERGQLLAKRVGRRAARMRAAIWRGEGEQ</sequence>
<evidence type="ECO:0000313" key="2">
    <source>
        <dbReference type="Proteomes" id="UP000253303"/>
    </source>
</evidence>
<organism evidence="1 2">
    <name type="scientific">Spongiactinospora rosea</name>
    <dbReference type="NCBI Taxonomy" id="2248750"/>
    <lineage>
        <taxon>Bacteria</taxon>
        <taxon>Bacillati</taxon>
        <taxon>Actinomycetota</taxon>
        <taxon>Actinomycetes</taxon>
        <taxon>Streptosporangiales</taxon>
        <taxon>Streptosporangiaceae</taxon>
        <taxon>Spongiactinospora</taxon>
    </lineage>
</organism>
<dbReference type="Proteomes" id="UP000253303">
    <property type="component" value="Unassembled WGS sequence"/>
</dbReference>
<keyword evidence="2" id="KW-1185">Reference proteome</keyword>
<reference evidence="1 2" key="1">
    <citation type="submission" date="2018-06" db="EMBL/GenBank/DDBJ databases">
        <title>Sphaerisporangium craniellae sp. nov., isolated from a marine sponge in the South China Sea.</title>
        <authorList>
            <person name="Li L."/>
        </authorList>
    </citation>
    <scope>NUCLEOTIDE SEQUENCE [LARGE SCALE GENOMIC DNA]</scope>
    <source>
        <strain evidence="1 2">LHW63015</strain>
    </source>
</reference>
<dbReference type="OrthoDB" id="9988749at2"/>
<dbReference type="RefSeq" id="WP_113978232.1">
    <property type="nucleotide sequence ID" value="NZ_QMEY01000001.1"/>
</dbReference>
<gene>
    <name evidence="1" type="ORF">DP939_02175</name>
</gene>
<dbReference type="EMBL" id="QMEY01000001">
    <property type="protein sequence ID" value="RBQ21537.1"/>
    <property type="molecule type" value="Genomic_DNA"/>
</dbReference>
<proteinExistence type="predicted"/>
<dbReference type="AlphaFoldDB" id="A0A366M658"/>
<protein>
    <submittedName>
        <fullName evidence="1">Uncharacterized protein</fullName>
    </submittedName>
</protein>
<name>A0A366M658_9ACTN</name>
<accession>A0A366M658</accession>
<comment type="caution">
    <text evidence="1">The sequence shown here is derived from an EMBL/GenBank/DDBJ whole genome shotgun (WGS) entry which is preliminary data.</text>
</comment>
<evidence type="ECO:0000313" key="1">
    <source>
        <dbReference type="EMBL" id="RBQ21537.1"/>
    </source>
</evidence>